<dbReference type="EMBL" id="SMCO01000034">
    <property type="protein sequence ID" value="TCV79194.1"/>
    <property type="molecule type" value="Genomic_DNA"/>
</dbReference>
<evidence type="ECO:0000313" key="6">
    <source>
        <dbReference type="EMBL" id="TCV79194.1"/>
    </source>
</evidence>
<keyword evidence="1" id="KW-0059">Arsenical resistance</keyword>
<dbReference type="InterPro" id="IPR001845">
    <property type="entry name" value="HTH_ArsR_DNA-bd_dom"/>
</dbReference>
<comment type="caution">
    <text evidence="6">The sequence shown here is derived from an EMBL/GenBank/DDBJ whole genome shotgun (WGS) entry which is preliminary data.</text>
</comment>
<gene>
    <name evidence="6" type="ORF">EDC63_13416</name>
</gene>
<evidence type="ECO:0000256" key="3">
    <source>
        <dbReference type="ARBA" id="ARBA00023125"/>
    </source>
</evidence>
<dbReference type="InterPro" id="IPR036390">
    <property type="entry name" value="WH_DNA-bd_sf"/>
</dbReference>
<organism evidence="6 7">
    <name type="scientific">Sulfurirhabdus autotrophica</name>
    <dbReference type="NCBI Taxonomy" id="1706046"/>
    <lineage>
        <taxon>Bacteria</taxon>
        <taxon>Pseudomonadati</taxon>
        <taxon>Pseudomonadota</taxon>
        <taxon>Betaproteobacteria</taxon>
        <taxon>Nitrosomonadales</taxon>
        <taxon>Sulfuricellaceae</taxon>
        <taxon>Sulfurirhabdus</taxon>
    </lineage>
</organism>
<proteinExistence type="predicted"/>
<evidence type="ECO:0000259" key="5">
    <source>
        <dbReference type="PROSITE" id="PS50987"/>
    </source>
</evidence>
<evidence type="ECO:0000256" key="1">
    <source>
        <dbReference type="ARBA" id="ARBA00022849"/>
    </source>
</evidence>
<dbReference type="InterPro" id="IPR051081">
    <property type="entry name" value="HTH_MetalResp_TranReg"/>
</dbReference>
<dbReference type="GO" id="GO:0003677">
    <property type="term" value="F:DNA binding"/>
    <property type="evidence" value="ECO:0007669"/>
    <property type="project" value="UniProtKB-KW"/>
</dbReference>
<keyword evidence="7" id="KW-1185">Reference proteome</keyword>
<dbReference type="Pfam" id="PF01022">
    <property type="entry name" value="HTH_5"/>
    <property type="match status" value="1"/>
</dbReference>
<evidence type="ECO:0000256" key="2">
    <source>
        <dbReference type="ARBA" id="ARBA00023015"/>
    </source>
</evidence>
<dbReference type="PANTHER" id="PTHR33154:SF18">
    <property type="entry name" value="ARSENICAL RESISTANCE OPERON REPRESSOR"/>
    <property type="match status" value="1"/>
</dbReference>
<sequence length="127" mass="14644">MYTKAYMKTIAEFFKLFADPTRCRILHALSQGEFCVCELVDAIQTTQYTVSRHLAGLRKGGWTMERREGTWIYYRLTVDRKELIRDVLSVALKHGLDDGTLAEDSERLARRLSLREAGHCVLGYNQV</sequence>
<dbReference type="PRINTS" id="PR00778">
    <property type="entry name" value="HTHARSR"/>
</dbReference>
<dbReference type="SUPFAM" id="SSF46785">
    <property type="entry name" value="Winged helix' DNA-binding domain"/>
    <property type="match status" value="1"/>
</dbReference>
<protein>
    <submittedName>
        <fullName evidence="6">ArsR family transcriptional regulator</fullName>
    </submittedName>
</protein>
<dbReference type="AlphaFoldDB" id="A0A4R3XRR9"/>
<dbReference type="GO" id="GO:0046685">
    <property type="term" value="P:response to arsenic-containing substance"/>
    <property type="evidence" value="ECO:0007669"/>
    <property type="project" value="UniProtKB-KW"/>
</dbReference>
<dbReference type="Proteomes" id="UP000295367">
    <property type="component" value="Unassembled WGS sequence"/>
</dbReference>
<dbReference type="GO" id="GO:0003700">
    <property type="term" value="F:DNA-binding transcription factor activity"/>
    <property type="evidence" value="ECO:0007669"/>
    <property type="project" value="InterPro"/>
</dbReference>
<dbReference type="PANTHER" id="PTHR33154">
    <property type="entry name" value="TRANSCRIPTIONAL REGULATOR, ARSR FAMILY"/>
    <property type="match status" value="1"/>
</dbReference>
<accession>A0A4R3XRR9</accession>
<keyword evidence="3" id="KW-0238">DNA-binding</keyword>
<dbReference type="PROSITE" id="PS50987">
    <property type="entry name" value="HTH_ARSR_2"/>
    <property type="match status" value="1"/>
</dbReference>
<dbReference type="OrthoDB" id="5296924at2"/>
<keyword evidence="4" id="KW-0804">Transcription</keyword>
<dbReference type="CDD" id="cd00090">
    <property type="entry name" value="HTH_ARSR"/>
    <property type="match status" value="1"/>
</dbReference>
<keyword evidence="2" id="KW-0805">Transcription regulation</keyword>
<reference evidence="6 7" key="1">
    <citation type="submission" date="2019-03" db="EMBL/GenBank/DDBJ databases">
        <title>Genomic Encyclopedia of Type Strains, Phase IV (KMG-IV): sequencing the most valuable type-strain genomes for metagenomic binning, comparative biology and taxonomic classification.</title>
        <authorList>
            <person name="Goeker M."/>
        </authorList>
    </citation>
    <scope>NUCLEOTIDE SEQUENCE [LARGE SCALE GENOMIC DNA]</scope>
    <source>
        <strain evidence="6 7">DSM 100309</strain>
    </source>
</reference>
<dbReference type="RefSeq" id="WP_124946895.1">
    <property type="nucleotide sequence ID" value="NZ_BHVT01000047.1"/>
</dbReference>
<evidence type="ECO:0000256" key="4">
    <source>
        <dbReference type="ARBA" id="ARBA00023163"/>
    </source>
</evidence>
<dbReference type="SMART" id="SM00418">
    <property type="entry name" value="HTH_ARSR"/>
    <property type="match status" value="1"/>
</dbReference>
<name>A0A4R3XRR9_9PROT</name>
<feature type="domain" description="HTH arsR-type" evidence="5">
    <location>
        <begin position="2"/>
        <end position="99"/>
    </location>
</feature>
<dbReference type="Gene3D" id="1.10.10.10">
    <property type="entry name" value="Winged helix-like DNA-binding domain superfamily/Winged helix DNA-binding domain"/>
    <property type="match status" value="1"/>
</dbReference>
<dbReference type="NCBIfam" id="NF033788">
    <property type="entry name" value="HTH_metalloreg"/>
    <property type="match status" value="1"/>
</dbReference>
<dbReference type="InterPro" id="IPR036388">
    <property type="entry name" value="WH-like_DNA-bd_sf"/>
</dbReference>
<dbReference type="InterPro" id="IPR011991">
    <property type="entry name" value="ArsR-like_HTH"/>
</dbReference>
<evidence type="ECO:0000313" key="7">
    <source>
        <dbReference type="Proteomes" id="UP000295367"/>
    </source>
</evidence>